<comment type="subcellular location">
    <subcellularLocation>
        <location evidence="1 7">Cell membrane</location>
        <topology evidence="1 7">Multi-pass membrane protein</topology>
    </subcellularLocation>
</comment>
<dbReference type="Pfam" id="PF19300">
    <property type="entry name" value="BPD_transp_1_N"/>
    <property type="match status" value="1"/>
</dbReference>
<evidence type="ECO:0000256" key="6">
    <source>
        <dbReference type="ARBA" id="ARBA00023136"/>
    </source>
</evidence>
<feature type="transmembrane region" description="Helical" evidence="7">
    <location>
        <begin position="299"/>
        <end position="321"/>
    </location>
</feature>
<evidence type="ECO:0000259" key="8">
    <source>
        <dbReference type="PROSITE" id="PS50928"/>
    </source>
</evidence>
<dbReference type="GO" id="GO:0005886">
    <property type="term" value="C:plasma membrane"/>
    <property type="evidence" value="ECO:0007669"/>
    <property type="project" value="UniProtKB-SubCell"/>
</dbReference>
<dbReference type="Proteomes" id="UP000433493">
    <property type="component" value="Unassembled WGS sequence"/>
</dbReference>
<dbReference type="SUPFAM" id="SSF161098">
    <property type="entry name" value="MetI-like"/>
    <property type="match status" value="1"/>
</dbReference>
<keyword evidence="10" id="KW-1185">Reference proteome</keyword>
<feature type="transmembrane region" description="Helical" evidence="7">
    <location>
        <begin position="257"/>
        <end position="279"/>
    </location>
</feature>
<dbReference type="Pfam" id="PF00528">
    <property type="entry name" value="BPD_transp_1"/>
    <property type="match status" value="1"/>
</dbReference>
<protein>
    <submittedName>
        <fullName evidence="9">ABC transporter permease</fullName>
    </submittedName>
</protein>
<keyword evidence="6 7" id="KW-0472">Membrane</keyword>
<dbReference type="InterPro" id="IPR045621">
    <property type="entry name" value="BPD_transp_1_N"/>
</dbReference>
<reference evidence="9 10" key="1">
    <citation type="submission" date="2019-09" db="EMBL/GenBank/DDBJ databases">
        <title>Phylogeny of genus Pseudoclavibacter and closely related genus.</title>
        <authorList>
            <person name="Li Y."/>
        </authorList>
    </citation>
    <scope>NUCLEOTIDE SEQUENCE [LARGE SCALE GENOMIC DNA]</scope>
    <source>
        <strain evidence="9 10">KCTC 13959</strain>
    </source>
</reference>
<evidence type="ECO:0000256" key="4">
    <source>
        <dbReference type="ARBA" id="ARBA00022692"/>
    </source>
</evidence>
<feature type="transmembrane region" description="Helical" evidence="7">
    <location>
        <begin position="147"/>
        <end position="169"/>
    </location>
</feature>
<dbReference type="CDD" id="cd06261">
    <property type="entry name" value="TM_PBP2"/>
    <property type="match status" value="1"/>
</dbReference>
<keyword evidence="2 7" id="KW-0813">Transport</keyword>
<dbReference type="GO" id="GO:0055085">
    <property type="term" value="P:transmembrane transport"/>
    <property type="evidence" value="ECO:0007669"/>
    <property type="project" value="InterPro"/>
</dbReference>
<evidence type="ECO:0000256" key="1">
    <source>
        <dbReference type="ARBA" id="ARBA00004651"/>
    </source>
</evidence>
<organism evidence="9 10">
    <name type="scientific">Gulosibacter chungangensis</name>
    <dbReference type="NCBI Taxonomy" id="979746"/>
    <lineage>
        <taxon>Bacteria</taxon>
        <taxon>Bacillati</taxon>
        <taxon>Actinomycetota</taxon>
        <taxon>Actinomycetes</taxon>
        <taxon>Micrococcales</taxon>
        <taxon>Microbacteriaceae</taxon>
        <taxon>Gulosibacter</taxon>
    </lineage>
</organism>
<evidence type="ECO:0000313" key="9">
    <source>
        <dbReference type="EMBL" id="KAB1642154.1"/>
    </source>
</evidence>
<name>A0A7J5B969_9MICO</name>
<dbReference type="OrthoDB" id="147639at2"/>
<evidence type="ECO:0000256" key="5">
    <source>
        <dbReference type="ARBA" id="ARBA00022989"/>
    </source>
</evidence>
<dbReference type="InterPro" id="IPR035906">
    <property type="entry name" value="MetI-like_sf"/>
</dbReference>
<dbReference type="PANTHER" id="PTHR43163:SF6">
    <property type="entry name" value="DIPEPTIDE TRANSPORT SYSTEM PERMEASE PROTEIN DPPB-RELATED"/>
    <property type="match status" value="1"/>
</dbReference>
<evidence type="ECO:0000256" key="2">
    <source>
        <dbReference type="ARBA" id="ARBA00022448"/>
    </source>
</evidence>
<sequence>MTRYITKRLGRTLFTLFAVVLATFGLSQVAYSDPARMIAPENATEATIESIRASLGLDQPWWVQLWRYLVHGPDIQGVPSGMLTNWPPSLGYSYHSQRPVSELILEKLPVTIDLAVGAFVIWMVLSVLLGVTAARKPGGWFDRVTSGISYVLLSIPTFLLGVLFLYFFYFQLSMNGFRIFPGGGYVPFNESPSEWFRHLILPWLTIALVEIGVFQRVVRSSVLEVAGNDYIRTARAKGLGPNRVYFGHALSAAANPIMTLGAIEFAAILGGAIVTEQIFGLDGIGRLAVTSAQGGDAPVVIAVALVGAVAFVLFTTIVDIITHARSGK</sequence>
<dbReference type="Gene3D" id="1.10.3720.10">
    <property type="entry name" value="MetI-like"/>
    <property type="match status" value="1"/>
</dbReference>
<evidence type="ECO:0000256" key="7">
    <source>
        <dbReference type="RuleBase" id="RU363032"/>
    </source>
</evidence>
<evidence type="ECO:0000256" key="3">
    <source>
        <dbReference type="ARBA" id="ARBA00022475"/>
    </source>
</evidence>
<dbReference type="PROSITE" id="PS50928">
    <property type="entry name" value="ABC_TM1"/>
    <property type="match status" value="1"/>
</dbReference>
<proteinExistence type="inferred from homology"/>
<dbReference type="RefSeq" id="WP_158052609.1">
    <property type="nucleotide sequence ID" value="NZ_WBKB01000006.1"/>
</dbReference>
<dbReference type="AlphaFoldDB" id="A0A7J5B969"/>
<comment type="similarity">
    <text evidence="7">Belongs to the binding-protein-dependent transport system permease family.</text>
</comment>
<feature type="transmembrane region" description="Helical" evidence="7">
    <location>
        <begin position="114"/>
        <end position="135"/>
    </location>
</feature>
<feature type="domain" description="ABC transmembrane type-1" evidence="8">
    <location>
        <begin position="108"/>
        <end position="322"/>
    </location>
</feature>
<feature type="transmembrane region" description="Helical" evidence="7">
    <location>
        <begin position="195"/>
        <end position="214"/>
    </location>
</feature>
<evidence type="ECO:0000313" key="10">
    <source>
        <dbReference type="Proteomes" id="UP000433493"/>
    </source>
</evidence>
<comment type="caution">
    <text evidence="9">The sequence shown here is derived from an EMBL/GenBank/DDBJ whole genome shotgun (WGS) entry which is preliminary data.</text>
</comment>
<keyword evidence="3" id="KW-1003">Cell membrane</keyword>
<keyword evidence="4 7" id="KW-0812">Transmembrane</keyword>
<accession>A0A7J5B969</accession>
<gene>
    <name evidence="9" type="ORF">F8O05_10025</name>
</gene>
<dbReference type="PANTHER" id="PTHR43163">
    <property type="entry name" value="DIPEPTIDE TRANSPORT SYSTEM PERMEASE PROTEIN DPPB-RELATED"/>
    <property type="match status" value="1"/>
</dbReference>
<keyword evidence="5 7" id="KW-1133">Transmembrane helix</keyword>
<dbReference type="InterPro" id="IPR000515">
    <property type="entry name" value="MetI-like"/>
</dbReference>
<dbReference type="EMBL" id="WBKB01000006">
    <property type="protein sequence ID" value="KAB1642154.1"/>
    <property type="molecule type" value="Genomic_DNA"/>
</dbReference>